<accession>Q9SJ88</accession>
<dbReference type="PANTHER" id="PTHR23272">
    <property type="entry name" value="BED FINGER-RELATED"/>
    <property type="match status" value="1"/>
</dbReference>
<dbReference type="PIR" id="E84460">
    <property type="entry name" value="E84460"/>
</dbReference>
<feature type="domain" description="hAT-like transposase RNase-H fold" evidence="1">
    <location>
        <begin position="58"/>
        <end position="156"/>
    </location>
</feature>
<dbReference type="SUPFAM" id="SSF53098">
    <property type="entry name" value="Ribonuclease H-like"/>
    <property type="match status" value="1"/>
</dbReference>
<reference evidence="2" key="2">
    <citation type="submission" date="2000-03" db="EMBL/GenBank/DDBJ databases">
        <authorList>
            <person name="Lin X."/>
            <person name="Kaul S."/>
            <person name="Shea T.P."/>
            <person name="Fujii C.Y."/>
            <person name="Shen M."/>
            <person name="VanAken S.E."/>
            <person name="Barnstead M.E."/>
            <person name="Mason T.M."/>
            <person name="Bowman C.L."/>
            <person name="Ronning C.M."/>
            <person name="Benito M.-I."/>
            <person name="Carrera A.J."/>
            <person name="Creasy T.H."/>
            <person name="Buell C.R."/>
            <person name="Town C.D."/>
            <person name="Nierman W.C."/>
            <person name="Fraser C.M."/>
            <person name="Venter J.C."/>
        </authorList>
    </citation>
    <scope>NUCLEOTIDE SEQUENCE</scope>
</reference>
<dbReference type="InterPro" id="IPR025525">
    <property type="entry name" value="hAT-like_transposase_RNase-H"/>
</dbReference>
<sequence>MEAEDKLYNDHFLEVVDGEKGIGPPTTSDWREVERLVKFLGLFYTATLVVLASSIVCSYKCYGEIVTIETNLMGVTHSYDKELRTKAIEMRENFNKYWDEQKNINRMLIIASVFDPRQKMEFPKMCFEKLYGEDTSEAKEMYNSVCDVMKAMLKEYTIIFKGPNTQSS</sequence>
<dbReference type="InterPro" id="IPR012337">
    <property type="entry name" value="RNaseH-like_sf"/>
</dbReference>
<organism evidence="2">
    <name type="scientific">Arabidopsis thaliana</name>
    <name type="common">Mouse-ear cress</name>
    <dbReference type="NCBI Taxonomy" id="3702"/>
    <lineage>
        <taxon>Eukaryota</taxon>
        <taxon>Viridiplantae</taxon>
        <taxon>Streptophyta</taxon>
        <taxon>Embryophyta</taxon>
        <taxon>Tracheophyta</taxon>
        <taxon>Spermatophyta</taxon>
        <taxon>Magnoliopsida</taxon>
        <taxon>eudicotyledons</taxon>
        <taxon>Gunneridae</taxon>
        <taxon>Pentapetalae</taxon>
        <taxon>rosids</taxon>
        <taxon>malvids</taxon>
        <taxon>Brassicales</taxon>
        <taxon>Brassicaceae</taxon>
        <taxon>Camelineae</taxon>
        <taxon>Arabidopsis</taxon>
    </lineage>
</organism>
<proteinExistence type="predicted"/>
<evidence type="ECO:0000313" key="2">
    <source>
        <dbReference type="EMBL" id="AAD22335.1"/>
    </source>
</evidence>
<gene>
    <name evidence="2" type="ordered locus">At2g04710</name>
</gene>
<dbReference type="PANTHER" id="PTHR23272:SF187">
    <property type="entry name" value="AC9 TRANSPOSASE-RELATED"/>
    <property type="match status" value="1"/>
</dbReference>
<dbReference type="AlphaFoldDB" id="Q9SJ88"/>
<name>Q9SJ88_ARATH</name>
<evidence type="ECO:0000259" key="1">
    <source>
        <dbReference type="Pfam" id="PF14372"/>
    </source>
</evidence>
<dbReference type="Pfam" id="PF14372">
    <property type="entry name" value="hAT-like_RNase-H"/>
    <property type="match status" value="1"/>
</dbReference>
<dbReference type="GO" id="GO:0003677">
    <property type="term" value="F:DNA binding"/>
    <property type="evidence" value="ECO:0007669"/>
    <property type="project" value="InterPro"/>
</dbReference>
<protein>
    <submittedName>
        <fullName evidence="2">Ac-like transposase</fullName>
    </submittedName>
</protein>
<reference evidence="2" key="3">
    <citation type="submission" date="2002-02" db="EMBL/GenBank/DDBJ databases">
        <authorList>
            <person name="Town C.D."/>
            <person name="Kaul S."/>
        </authorList>
    </citation>
    <scope>NUCLEOTIDE SEQUENCE</scope>
</reference>
<reference key="1">
    <citation type="journal article" date="1999" name="Nature">
        <title>Sequence and analysis of chromosome 2 of the plant Arabidopsis thaliana.</title>
        <authorList>
            <person name="Lin X."/>
            <person name="Kaul S."/>
            <person name="Rounsley S."/>
            <person name="Shea T.P."/>
            <person name="Benito M.I."/>
            <person name="Town C.D."/>
            <person name="Fujii C.Y."/>
            <person name="Mason T."/>
            <person name="Bowman C.L."/>
            <person name="Barnstead M."/>
            <person name="Feldblyum T.V."/>
            <person name="Buell C.R."/>
            <person name="Ketchum K.A."/>
            <person name="Lee J."/>
            <person name="Ronning C.M."/>
            <person name="Koo H.L."/>
            <person name="Moffat K.S."/>
            <person name="Cronin L.A."/>
            <person name="Shen M."/>
            <person name="Pai G."/>
            <person name="Van Aken S."/>
            <person name="Umayam L."/>
            <person name="Tallon L.J."/>
            <person name="Gill J.E."/>
            <person name="Adams M.D."/>
            <person name="Carrera A.J."/>
            <person name="Creasy T.H."/>
            <person name="Goodman H.M."/>
            <person name="Somerville C.R."/>
            <person name="Copenhaver G.P."/>
            <person name="Preuss D."/>
            <person name="Nierman W.C."/>
            <person name="White O."/>
            <person name="Eisen J.A."/>
            <person name="Salzberg S.L."/>
            <person name="Fraser C.M."/>
            <person name="Venter J.C."/>
        </authorList>
    </citation>
    <scope>NUCLEOTIDE SEQUENCE [LARGE SCALE GENOMIC DNA]</scope>
    <source>
        <strain>cv. Columbia</strain>
    </source>
</reference>
<dbReference type="EMBL" id="AC006955">
    <property type="protein sequence ID" value="AAD22335.1"/>
    <property type="molecule type" value="Genomic_DNA"/>
</dbReference>